<dbReference type="OrthoDB" id="1914176at2759"/>
<evidence type="ECO:0000256" key="1">
    <source>
        <dbReference type="ARBA" id="ARBA00022723"/>
    </source>
</evidence>
<evidence type="ECO:0000313" key="12">
    <source>
        <dbReference type="Proteomes" id="UP000467841"/>
    </source>
</evidence>
<evidence type="ECO:0000259" key="10">
    <source>
        <dbReference type="PROSITE" id="PS51644"/>
    </source>
</evidence>
<sequence length="542" mass="62331">MNFTKALNVVHNRVQQLEPENASKIIGYLLLMQEHNDREMIRLAFCPDSVMRSMINCVIYELAKTSRYHIPSSDHIHIRKSGSSFTGSSNQPLSVSPPSVLSMRTGFWENPSSEMDSLQNNSHFLNLEDYMTSSEFSTSFFPHEKQSLPPRTSRRSPSLPEFPVKICLYFSKGYCKHGNNCRYFHGQTIPERESFAQMFNPNNSDEEHVVSSVSLEKLEGEIIELLKSRRGAPISIASLPMMYYDKYGRTLQAEGYLTESQRHGKAGYSLTKLLARLKNTIRLIDRPHGQHSVILAEDVSKFVEYTGERNEHGAILAGSRQIYLTFPAESSFTEHDVSKYFSKFGQVEDVRIPCQQKRMFGFVTFAYTETVKHVLAKGNPHFICGARVLVKPYREKSRSSGRYLDHNNKPLHDYRYDSQYIDRDMEMNTLSMRVSESSRLVRKQFLEEDEQSISKSLPTNYSYLGFSSNDFRLTTNEEQEEQAGQLSYLLDYLNTEDNLMNIRTNYKDTDPRMHCESLDSQVLNLPESPFSSLSGKEISTFT</sequence>
<dbReference type="CDD" id="cd12458">
    <property type="entry name" value="RRM_AtC3H46_like"/>
    <property type="match status" value="1"/>
</dbReference>
<dbReference type="Gene3D" id="3.30.70.330">
    <property type="match status" value="1"/>
</dbReference>
<dbReference type="GO" id="GO:0008270">
    <property type="term" value="F:zinc ion binding"/>
    <property type="evidence" value="ECO:0007669"/>
    <property type="project" value="UniProtKB-KW"/>
</dbReference>
<evidence type="ECO:0000313" key="11">
    <source>
        <dbReference type="EMBL" id="CAA7019145.1"/>
    </source>
</evidence>
<dbReference type="Gene3D" id="3.30.1370.210">
    <property type="match status" value="1"/>
</dbReference>
<dbReference type="Pfam" id="PF00642">
    <property type="entry name" value="zf-CCCH"/>
    <property type="match status" value="1"/>
</dbReference>
<dbReference type="SUPFAM" id="SSF90229">
    <property type="entry name" value="CCCH zinc finger"/>
    <property type="match status" value="1"/>
</dbReference>
<evidence type="ECO:0000256" key="4">
    <source>
        <dbReference type="ARBA" id="ARBA00022884"/>
    </source>
</evidence>
<evidence type="ECO:0000256" key="3">
    <source>
        <dbReference type="ARBA" id="ARBA00022833"/>
    </source>
</evidence>
<dbReference type="InterPro" id="IPR035979">
    <property type="entry name" value="RBD_domain_sf"/>
</dbReference>
<keyword evidence="2 7" id="KW-0863">Zinc-finger</keyword>
<dbReference type="InterPro" id="IPR000571">
    <property type="entry name" value="Znf_CCCH"/>
</dbReference>
<dbReference type="FunFam" id="3.30.70.330:FF:000678">
    <property type="entry name" value="zinc finger CCCH domain-containing protein 53-like isoform X2"/>
    <property type="match status" value="1"/>
</dbReference>
<evidence type="ECO:0000259" key="9">
    <source>
        <dbReference type="PROSITE" id="PS50103"/>
    </source>
</evidence>
<feature type="domain" description="RRM" evidence="8">
    <location>
        <begin position="320"/>
        <end position="395"/>
    </location>
</feature>
<evidence type="ECO:0000256" key="2">
    <source>
        <dbReference type="ARBA" id="ARBA00022771"/>
    </source>
</evidence>
<dbReference type="EMBL" id="CACVBM020000444">
    <property type="protein sequence ID" value="CAA7019145.1"/>
    <property type="molecule type" value="Genomic_DNA"/>
</dbReference>
<dbReference type="SMART" id="SM00360">
    <property type="entry name" value="RRM"/>
    <property type="match status" value="1"/>
</dbReference>
<evidence type="ECO:0008006" key="13">
    <source>
        <dbReference type="Google" id="ProtNLM"/>
    </source>
</evidence>
<keyword evidence="5" id="KW-0238">DNA-binding</keyword>
<accession>A0A6D2I158</accession>
<dbReference type="InterPro" id="IPR036855">
    <property type="entry name" value="Znf_CCCH_sf"/>
</dbReference>
<feature type="domain" description="HTH OST-type" evidence="10">
    <location>
        <begin position="214"/>
        <end position="297"/>
    </location>
</feature>
<dbReference type="PROSITE" id="PS50102">
    <property type="entry name" value="RRM"/>
    <property type="match status" value="1"/>
</dbReference>
<dbReference type="Proteomes" id="UP000467841">
    <property type="component" value="Unassembled WGS sequence"/>
</dbReference>
<evidence type="ECO:0000259" key="8">
    <source>
        <dbReference type="PROSITE" id="PS50102"/>
    </source>
</evidence>
<protein>
    <recommendedName>
        <fullName evidence="13">C3H1-type domain-containing protein</fullName>
    </recommendedName>
</protein>
<dbReference type="AlphaFoldDB" id="A0A6D2I158"/>
<keyword evidence="4 6" id="KW-0694">RNA-binding</keyword>
<feature type="zinc finger region" description="C3H1-type" evidence="7">
    <location>
        <begin position="161"/>
        <end position="188"/>
    </location>
</feature>
<dbReference type="PANTHER" id="PTHR24009:SF0">
    <property type="entry name" value="ZINC FINGER CCCH DOMAIN-CONTAINING PROTEIN 18"/>
    <property type="match status" value="1"/>
</dbReference>
<dbReference type="InterPro" id="IPR034365">
    <property type="entry name" value="AtC3H46-like_RRM"/>
</dbReference>
<dbReference type="PANTHER" id="PTHR24009">
    <property type="entry name" value="RNA-BINDING (RRM/RBD/RNP MOTIFS)"/>
    <property type="match status" value="1"/>
</dbReference>
<evidence type="ECO:0000256" key="5">
    <source>
        <dbReference type="ARBA" id="ARBA00023125"/>
    </source>
</evidence>
<keyword evidence="12" id="KW-1185">Reference proteome</keyword>
<dbReference type="GO" id="GO:0003677">
    <property type="term" value="F:DNA binding"/>
    <property type="evidence" value="ECO:0007669"/>
    <property type="project" value="UniProtKB-KW"/>
</dbReference>
<dbReference type="GO" id="GO:0003723">
    <property type="term" value="F:RNA binding"/>
    <property type="evidence" value="ECO:0007669"/>
    <property type="project" value="UniProtKB-UniRule"/>
</dbReference>
<evidence type="ECO:0000256" key="6">
    <source>
        <dbReference type="PROSITE-ProRule" id="PRU00176"/>
    </source>
</evidence>
<name>A0A6D2I158_9BRAS</name>
<reference evidence="11" key="1">
    <citation type="submission" date="2020-01" db="EMBL/GenBank/DDBJ databases">
        <authorList>
            <person name="Mishra B."/>
        </authorList>
    </citation>
    <scope>NUCLEOTIDE SEQUENCE [LARGE SCALE GENOMIC DNA]</scope>
</reference>
<dbReference type="Pfam" id="PF23182">
    <property type="entry name" value="PABC_AtC3H46"/>
    <property type="match status" value="1"/>
</dbReference>
<dbReference type="SUPFAM" id="SSF54928">
    <property type="entry name" value="RNA-binding domain, RBD"/>
    <property type="match status" value="1"/>
</dbReference>
<dbReference type="Pfam" id="PF12872">
    <property type="entry name" value="OST-HTH"/>
    <property type="match status" value="1"/>
</dbReference>
<organism evidence="11 12">
    <name type="scientific">Microthlaspi erraticum</name>
    <dbReference type="NCBI Taxonomy" id="1685480"/>
    <lineage>
        <taxon>Eukaryota</taxon>
        <taxon>Viridiplantae</taxon>
        <taxon>Streptophyta</taxon>
        <taxon>Embryophyta</taxon>
        <taxon>Tracheophyta</taxon>
        <taxon>Spermatophyta</taxon>
        <taxon>Magnoliopsida</taxon>
        <taxon>eudicotyledons</taxon>
        <taxon>Gunneridae</taxon>
        <taxon>Pentapetalae</taxon>
        <taxon>rosids</taxon>
        <taxon>malvids</taxon>
        <taxon>Brassicales</taxon>
        <taxon>Brassicaceae</taxon>
        <taxon>Coluteocarpeae</taxon>
        <taxon>Microthlaspi</taxon>
    </lineage>
</organism>
<proteinExistence type="predicted"/>
<feature type="domain" description="C3H1-type" evidence="9">
    <location>
        <begin position="161"/>
        <end position="188"/>
    </location>
</feature>
<dbReference type="Pfam" id="PF00076">
    <property type="entry name" value="RRM_1"/>
    <property type="match status" value="1"/>
</dbReference>
<dbReference type="PROSITE" id="PS50103">
    <property type="entry name" value="ZF_C3H1"/>
    <property type="match status" value="1"/>
</dbReference>
<evidence type="ECO:0000256" key="7">
    <source>
        <dbReference type="PROSITE-ProRule" id="PRU00723"/>
    </source>
</evidence>
<keyword evidence="3 7" id="KW-0862">Zinc</keyword>
<keyword evidence="1 7" id="KW-0479">Metal-binding</keyword>
<gene>
    <name evidence="11" type="ORF">MERR_LOCUS6380</name>
</gene>
<comment type="caution">
    <text evidence="11">The sequence shown here is derived from an EMBL/GenBank/DDBJ whole genome shotgun (WGS) entry which is preliminary data.</text>
</comment>
<dbReference type="InterPro" id="IPR000504">
    <property type="entry name" value="RRM_dom"/>
</dbReference>
<dbReference type="InterPro" id="IPR012677">
    <property type="entry name" value="Nucleotide-bd_a/b_plait_sf"/>
</dbReference>
<dbReference type="PROSITE" id="PS51644">
    <property type="entry name" value="HTH_OST"/>
    <property type="match status" value="1"/>
</dbReference>
<dbReference type="InterPro" id="IPR025605">
    <property type="entry name" value="OST-HTH/LOTUS_dom"/>
</dbReference>
<dbReference type="InterPro" id="IPR056276">
    <property type="entry name" value="AtC3H46-like_PABC-like"/>
</dbReference>